<gene>
    <name evidence="1" type="ORF">M9H77_09399</name>
</gene>
<protein>
    <submittedName>
        <fullName evidence="1">Uncharacterized protein</fullName>
    </submittedName>
</protein>
<evidence type="ECO:0000313" key="2">
    <source>
        <dbReference type="Proteomes" id="UP001060085"/>
    </source>
</evidence>
<sequence>MLSIHVLDEGHTPRNQNSLLWKALTKVKTGRRIILSRTPFQNNFDELYNIFCLVNPKFVEHISAKTSRHGTKSKIDSAKGRLASLTSLINKNAYDAIDVLKAMMDPFVHVHKGTILQESFLGLSNTLVVLTPIDLPKKLLERISENIFEKVHLVSHPFLIAEHEVFSYHKSMLEELKISPEVGVKTQFVIELVRLSKVRGEKVLIFNQLFVIDV</sequence>
<accession>A0ACC0C0V2</accession>
<evidence type="ECO:0000313" key="1">
    <source>
        <dbReference type="EMBL" id="KAI5678449.1"/>
    </source>
</evidence>
<proteinExistence type="predicted"/>
<dbReference type="EMBL" id="CM044702">
    <property type="protein sequence ID" value="KAI5678449.1"/>
    <property type="molecule type" value="Genomic_DNA"/>
</dbReference>
<comment type="caution">
    <text evidence="1">The sequence shown here is derived from an EMBL/GenBank/DDBJ whole genome shotgun (WGS) entry which is preliminary data.</text>
</comment>
<reference evidence="2" key="1">
    <citation type="journal article" date="2023" name="Nat. Plants">
        <title>Single-cell RNA sequencing provides a high-resolution roadmap for understanding the multicellular compartmentation of specialized metabolism.</title>
        <authorList>
            <person name="Sun S."/>
            <person name="Shen X."/>
            <person name="Li Y."/>
            <person name="Li Y."/>
            <person name="Wang S."/>
            <person name="Li R."/>
            <person name="Zhang H."/>
            <person name="Shen G."/>
            <person name="Guo B."/>
            <person name="Wei J."/>
            <person name="Xu J."/>
            <person name="St-Pierre B."/>
            <person name="Chen S."/>
            <person name="Sun C."/>
        </authorList>
    </citation>
    <scope>NUCLEOTIDE SEQUENCE [LARGE SCALE GENOMIC DNA]</scope>
</reference>
<name>A0ACC0C0V2_CATRO</name>
<organism evidence="1 2">
    <name type="scientific">Catharanthus roseus</name>
    <name type="common">Madagascar periwinkle</name>
    <name type="synonym">Vinca rosea</name>
    <dbReference type="NCBI Taxonomy" id="4058"/>
    <lineage>
        <taxon>Eukaryota</taxon>
        <taxon>Viridiplantae</taxon>
        <taxon>Streptophyta</taxon>
        <taxon>Embryophyta</taxon>
        <taxon>Tracheophyta</taxon>
        <taxon>Spermatophyta</taxon>
        <taxon>Magnoliopsida</taxon>
        <taxon>eudicotyledons</taxon>
        <taxon>Gunneridae</taxon>
        <taxon>Pentapetalae</taxon>
        <taxon>asterids</taxon>
        <taxon>lamiids</taxon>
        <taxon>Gentianales</taxon>
        <taxon>Apocynaceae</taxon>
        <taxon>Rauvolfioideae</taxon>
        <taxon>Vinceae</taxon>
        <taxon>Catharanthinae</taxon>
        <taxon>Catharanthus</taxon>
    </lineage>
</organism>
<keyword evidence="2" id="KW-1185">Reference proteome</keyword>
<dbReference type="Proteomes" id="UP001060085">
    <property type="component" value="Linkage Group LG02"/>
</dbReference>